<name>A0A9Q8LF50_PASFU</name>
<reference evidence="3" key="2">
    <citation type="journal article" date="2022" name="Microb. Genom.">
        <title>A chromosome-scale genome assembly of the tomato pathogen Cladosporium fulvum reveals a compartmentalized genome architecture and the presence of a dispensable chromosome.</title>
        <authorList>
            <person name="Zaccaron A.Z."/>
            <person name="Chen L.H."/>
            <person name="Samaras A."/>
            <person name="Stergiopoulos I."/>
        </authorList>
    </citation>
    <scope>NUCLEOTIDE SEQUENCE</scope>
    <source>
        <strain evidence="3">Race5_Kim</strain>
    </source>
</reference>
<dbReference type="KEGG" id="ffu:CLAFUR5_04305"/>
<dbReference type="InterPro" id="IPR024079">
    <property type="entry name" value="MetalloPept_cat_dom_sf"/>
</dbReference>
<dbReference type="GeneID" id="71984183"/>
<evidence type="ECO:0000313" key="3">
    <source>
        <dbReference type="EMBL" id="UJO16297.1"/>
    </source>
</evidence>
<keyword evidence="4" id="KW-1185">Reference proteome</keyword>
<dbReference type="Pfam" id="PF01400">
    <property type="entry name" value="Astacin"/>
    <property type="match status" value="1"/>
</dbReference>
<dbReference type="GO" id="GO:0006508">
    <property type="term" value="P:proteolysis"/>
    <property type="evidence" value="ECO:0007669"/>
    <property type="project" value="UniProtKB-KW"/>
</dbReference>
<keyword evidence="1" id="KW-0482">Metalloprotease</keyword>
<keyword evidence="1" id="KW-0862">Zinc</keyword>
<dbReference type="PANTHER" id="PTHR10127">
    <property type="entry name" value="DISCOIDIN, CUB, EGF, LAMININ , AND ZINC METALLOPROTEASE DOMAIN CONTAINING"/>
    <property type="match status" value="1"/>
</dbReference>
<dbReference type="GO" id="GO:0004222">
    <property type="term" value="F:metalloendopeptidase activity"/>
    <property type="evidence" value="ECO:0007669"/>
    <property type="project" value="UniProtKB-UniRule"/>
</dbReference>
<dbReference type="PRINTS" id="PR00480">
    <property type="entry name" value="ASTACIN"/>
</dbReference>
<dbReference type="RefSeq" id="XP_047760663.1">
    <property type="nucleotide sequence ID" value="XM_047903453.1"/>
</dbReference>
<gene>
    <name evidence="3" type="ORF">CLAFUR5_04305</name>
</gene>
<dbReference type="Gene3D" id="3.40.390.10">
    <property type="entry name" value="Collagenase (Catalytic Domain)"/>
    <property type="match status" value="1"/>
</dbReference>
<dbReference type="EMBL" id="CP090166">
    <property type="protein sequence ID" value="UJO16297.1"/>
    <property type="molecule type" value="Genomic_DNA"/>
</dbReference>
<dbReference type="EC" id="3.4.24.-" evidence="1"/>
<feature type="signal peptide" evidence="1">
    <location>
        <begin position="1"/>
        <end position="22"/>
    </location>
</feature>
<feature type="chain" id="PRO_5040547893" description="Metalloendopeptidase" evidence="1">
    <location>
        <begin position="23"/>
        <end position="316"/>
    </location>
</feature>
<dbReference type="AlphaFoldDB" id="A0A9Q8LF50"/>
<evidence type="ECO:0000313" key="4">
    <source>
        <dbReference type="Proteomes" id="UP000756132"/>
    </source>
</evidence>
<proteinExistence type="predicted"/>
<keyword evidence="1" id="KW-0378">Hydrolase</keyword>
<keyword evidence="1" id="KW-0645">Protease</keyword>
<keyword evidence="1" id="KW-0732">Signal</keyword>
<comment type="cofactor">
    <cofactor evidence="1">
        <name>Zn(2+)</name>
        <dbReference type="ChEBI" id="CHEBI:29105"/>
    </cofactor>
    <text evidence="1">Binds 1 zinc ion per subunit.</text>
</comment>
<dbReference type="InterPro" id="IPR006026">
    <property type="entry name" value="Peptidase_Metallo"/>
</dbReference>
<dbReference type="InterPro" id="IPR001506">
    <property type="entry name" value="Peptidase_M12A"/>
</dbReference>
<dbReference type="OrthoDB" id="291007at2759"/>
<dbReference type="PANTHER" id="PTHR10127:SF850">
    <property type="entry name" value="METALLOENDOPEPTIDASE"/>
    <property type="match status" value="1"/>
</dbReference>
<evidence type="ECO:0000259" key="2">
    <source>
        <dbReference type="SMART" id="SM00235"/>
    </source>
</evidence>
<dbReference type="GO" id="GO:0008270">
    <property type="term" value="F:zinc ion binding"/>
    <property type="evidence" value="ECO:0007669"/>
    <property type="project" value="InterPro"/>
</dbReference>
<reference evidence="3" key="1">
    <citation type="submission" date="2021-12" db="EMBL/GenBank/DDBJ databases">
        <authorList>
            <person name="Zaccaron A."/>
            <person name="Stergiopoulos I."/>
        </authorList>
    </citation>
    <scope>NUCLEOTIDE SEQUENCE</scope>
    <source>
        <strain evidence="3">Race5_Kim</strain>
    </source>
</reference>
<dbReference type="SMART" id="SM00235">
    <property type="entry name" value="ZnMc"/>
    <property type="match status" value="1"/>
</dbReference>
<organism evidence="3 4">
    <name type="scientific">Passalora fulva</name>
    <name type="common">Tomato leaf mold</name>
    <name type="synonym">Cladosporium fulvum</name>
    <dbReference type="NCBI Taxonomy" id="5499"/>
    <lineage>
        <taxon>Eukaryota</taxon>
        <taxon>Fungi</taxon>
        <taxon>Dikarya</taxon>
        <taxon>Ascomycota</taxon>
        <taxon>Pezizomycotina</taxon>
        <taxon>Dothideomycetes</taxon>
        <taxon>Dothideomycetidae</taxon>
        <taxon>Mycosphaerellales</taxon>
        <taxon>Mycosphaerellaceae</taxon>
        <taxon>Fulvia</taxon>
    </lineage>
</organism>
<evidence type="ECO:0000256" key="1">
    <source>
        <dbReference type="RuleBase" id="RU361183"/>
    </source>
</evidence>
<accession>A0A9Q8LF50</accession>
<dbReference type="SUPFAM" id="SSF55486">
    <property type="entry name" value="Metalloproteases ('zincins'), catalytic domain"/>
    <property type="match status" value="1"/>
</dbReference>
<sequence>MRFPGVFATICSICILLRATTALPSAADFARGLSKRWFGVSGLWTNILTVVQPWPVKVDKAGIAVQQLRYCYSSQADYKTLHNIVQQAVKIYNPTIKENQKNGIAQSAWHKLKYARIGSKPNANGEVVDVAHADRVRMAHELGHALGLDHEFQRQDKDQYIKFNCQNLNDYQAIKNVIGKKDTSKGYKAGDTMKRLGFHGAIQYLKEKEGHIGQLQRSYKFDYASIMMYGSYDGSALASAADFPKGAVLEGIGKGKGAANFRVHMGGKEPRLVTAISEGDKARIAQLYPWRNHEGQLMGKFSGDWQGVPMKVGGPS</sequence>
<dbReference type="Proteomes" id="UP000756132">
    <property type="component" value="Chromosome 4"/>
</dbReference>
<protein>
    <recommendedName>
        <fullName evidence="1">Metalloendopeptidase</fullName>
        <ecNumber evidence="1">3.4.24.-</ecNumber>
    </recommendedName>
</protein>
<keyword evidence="1" id="KW-0479">Metal-binding</keyword>
<feature type="domain" description="Peptidase metallopeptidase" evidence="2">
    <location>
        <begin position="60"/>
        <end position="185"/>
    </location>
</feature>